<dbReference type="HOGENOM" id="CLU_054974_3_3_2"/>
<dbReference type="Pfam" id="PF00117">
    <property type="entry name" value="GATase"/>
    <property type="match status" value="1"/>
</dbReference>
<dbReference type="SUPFAM" id="SSF52317">
    <property type="entry name" value="Class I glutamine amidotransferase-like"/>
    <property type="match status" value="1"/>
</dbReference>
<keyword evidence="2" id="KW-0436">Ligase</keyword>
<dbReference type="OrthoDB" id="7388at2157"/>
<evidence type="ECO:0000259" key="1">
    <source>
        <dbReference type="Pfam" id="PF00117"/>
    </source>
</evidence>
<dbReference type="GO" id="GO:0016740">
    <property type="term" value="F:transferase activity"/>
    <property type="evidence" value="ECO:0007669"/>
    <property type="project" value="UniProtKB-KW"/>
</dbReference>
<feature type="domain" description="Glutamine amidotransferase" evidence="1">
    <location>
        <begin position="29"/>
        <end position="168"/>
    </location>
</feature>
<evidence type="ECO:0000313" key="3">
    <source>
        <dbReference type="Proteomes" id="UP000001747"/>
    </source>
</evidence>
<dbReference type="AlphaFoldDB" id="C3MN71"/>
<protein>
    <submittedName>
        <fullName evidence="2">Glutamine amidotransferase class-I</fullName>
        <ecNumber evidence="2">6.3.5.2</ecNumber>
    </submittedName>
</protein>
<dbReference type="InterPro" id="IPR029062">
    <property type="entry name" value="Class_I_gatase-like"/>
</dbReference>
<name>C3MN71_SACI2</name>
<dbReference type="GeneID" id="7805798"/>
<dbReference type="Gene3D" id="3.40.50.880">
    <property type="match status" value="1"/>
</dbReference>
<accession>C3MN71</accession>
<reference evidence="2 3" key="1">
    <citation type="journal article" date="2009" name="Proc. Natl. Acad. Sci. U.S.A.">
        <title>Biogeography of the Sulfolobus islandicus pan-genome.</title>
        <authorList>
            <person name="Reno M.L."/>
            <person name="Held N.L."/>
            <person name="Fields C.J."/>
            <person name="Burke P.V."/>
            <person name="Whitaker R.J."/>
        </authorList>
    </citation>
    <scope>NUCLEOTIDE SEQUENCE [LARGE SCALE GENOMIC DNA]</scope>
    <source>
        <strain evidence="3">L.S.2.15 / Lassen #1</strain>
    </source>
</reference>
<dbReference type="PANTHER" id="PTHR42695">
    <property type="entry name" value="GLUTAMINE AMIDOTRANSFERASE YLR126C-RELATED"/>
    <property type="match status" value="1"/>
</dbReference>
<dbReference type="RefSeq" id="WP_012713296.1">
    <property type="nucleotide sequence ID" value="NC_012589.1"/>
</dbReference>
<dbReference type="CDD" id="cd01741">
    <property type="entry name" value="GATase1_1"/>
    <property type="match status" value="1"/>
</dbReference>
<sequence>MSILAIYNHSMETLGTLKKFLPRVKEIMAEELKGDEQFDALIIMGGPMGVYERDKYHFLNVEMELVKNAYKQNKRVLGICLGSQLIAEALGGKVIKGGFGQEIGVQKVRLLGELKDFMGSEELLVFQWHGDTFSLPENGVLLGYSNKYFQVFRLKRTLGVQFHVEVDSEMISKWVKLYGGNESMVEDVKKFENELKNSASKLIKYWMKL</sequence>
<proteinExistence type="predicted"/>
<dbReference type="EMBL" id="CP001399">
    <property type="protein sequence ID" value="ACP34911.1"/>
    <property type="molecule type" value="Genomic_DNA"/>
</dbReference>
<dbReference type="InterPro" id="IPR017926">
    <property type="entry name" value="GATASE"/>
</dbReference>
<dbReference type="InterPro" id="IPR044992">
    <property type="entry name" value="ChyE-like"/>
</dbReference>
<dbReference type="Proteomes" id="UP000001747">
    <property type="component" value="Chromosome"/>
</dbReference>
<organism evidence="2 3">
    <name type="scientific">Saccharolobus islandicus (strain L.S.2.15 / Lassen #1)</name>
    <name type="common">Sulfolobus islandicus</name>
    <dbReference type="NCBI Taxonomy" id="429572"/>
    <lineage>
        <taxon>Archaea</taxon>
        <taxon>Thermoproteota</taxon>
        <taxon>Thermoprotei</taxon>
        <taxon>Sulfolobales</taxon>
        <taxon>Sulfolobaceae</taxon>
        <taxon>Saccharolobus</taxon>
    </lineage>
</organism>
<dbReference type="KEGG" id="sis:LS215_0854"/>
<dbReference type="GO" id="GO:0005829">
    <property type="term" value="C:cytosol"/>
    <property type="evidence" value="ECO:0007669"/>
    <property type="project" value="TreeGrafter"/>
</dbReference>
<evidence type="ECO:0000313" key="2">
    <source>
        <dbReference type="EMBL" id="ACP34911.1"/>
    </source>
</evidence>
<keyword evidence="2" id="KW-0315">Glutamine amidotransferase</keyword>
<gene>
    <name evidence="2" type="ordered locus">LS215_0854</name>
</gene>
<dbReference type="PANTHER" id="PTHR42695:SF5">
    <property type="entry name" value="GLUTAMINE AMIDOTRANSFERASE YLR126C-RELATED"/>
    <property type="match status" value="1"/>
</dbReference>
<dbReference type="EC" id="6.3.5.2" evidence="2"/>
<dbReference type="PROSITE" id="PS51273">
    <property type="entry name" value="GATASE_TYPE_1"/>
    <property type="match status" value="1"/>
</dbReference>
<keyword evidence="2" id="KW-0808">Transferase</keyword>
<dbReference type="GO" id="GO:0003922">
    <property type="term" value="F:GMP synthase (glutamine-hydrolyzing) activity"/>
    <property type="evidence" value="ECO:0007669"/>
    <property type="project" value="UniProtKB-EC"/>
</dbReference>